<gene>
    <name evidence="1" type="ORF">EKE94_03200</name>
</gene>
<evidence type="ECO:0000313" key="1">
    <source>
        <dbReference type="EMBL" id="RVV99702.1"/>
    </source>
</evidence>
<accession>A0A438ALZ1</accession>
<protein>
    <submittedName>
        <fullName evidence="1">DUF3168 domain-containing protein</fullName>
    </submittedName>
</protein>
<comment type="caution">
    <text evidence="1">The sequence shown here is derived from an EMBL/GenBank/DDBJ whole genome shotgun (WGS) entry which is preliminary data.</text>
</comment>
<dbReference type="InterPro" id="IPR021508">
    <property type="entry name" value="Gp17-like"/>
</dbReference>
<dbReference type="Proteomes" id="UP000285908">
    <property type="component" value="Unassembled WGS sequence"/>
</dbReference>
<dbReference type="RefSeq" id="WP_127905145.1">
    <property type="nucleotide sequence ID" value="NZ_RQXX01000001.1"/>
</dbReference>
<dbReference type="AlphaFoldDB" id="A0A438ALZ1"/>
<name>A0A438ALZ1_9RHOB</name>
<evidence type="ECO:0000313" key="2">
    <source>
        <dbReference type="Proteomes" id="UP000285908"/>
    </source>
</evidence>
<proteinExistence type="predicted"/>
<reference evidence="1 2" key="1">
    <citation type="submission" date="2018-11" db="EMBL/GenBank/DDBJ databases">
        <title>Mesobaculum littorinae gen. nov., sp. nov., isolated from Littorina scabra that represents a novel genus of the order Rhodobacteraceae.</title>
        <authorList>
            <person name="Li F."/>
        </authorList>
    </citation>
    <scope>NUCLEOTIDE SEQUENCE [LARGE SCALE GENOMIC DNA]</scope>
    <source>
        <strain evidence="1 2">M0103</strain>
    </source>
</reference>
<dbReference type="OrthoDB" id="7950654at2"/>
<keyword evidence="2" id="KW-1185">Reference proteome</keyword>
<dbReference type="EMBL" id="RQXX01000001">
    <property type="protein sequence ID" value="RVV99702.1"/>
    <property type="molecule type" value="Genomic_DNA"/>
</dbReference>
<sequence>MEEELRAVLLADGGVSGRAGGRVNWGAHPQGAPWPGCVLTGVSDLGGHTLDGPTGVFAARVQIDCYAGTYGAAKQLSRAVRACLDGHSGGILQGVFLAGARDGREGGTNEADRPFRVSLDFMVHYEEL</sequence>
<organism evidence="1 2">
    <name type="scientific">Mesobaculum littorinae</name>
    <dbReference type="NCBI Taxonomy" id="2486419"/>
    <lineage>
        <taxon>Bacteria</taxon>
        <taxon>Pseudomonadati</taxon>
        <taxon>Pseudomonadota</taxon>
        <taxon>Alphaproteobacteria</taxon>
        <taxon>Rhodobacterales</taxon>
        <taxon>Roseobacteraceae</taxon>
        <taxon>Mesobaculum</taxon>
    </lineage>
</organism>
<dbReference type="Pfam" id="PF11367">
    <property type="entry name" value="Tail_completion_gp17"/>
    <property type="match status" value="1"/>
</dbReference>